<dbReference type="RefSeq" id="WP_055269129.1">
    <property type="nucleotide sequence ID" value="NZ_CAXKYA010000002.1"/>
</dbReference>
<accession>A0A174IHK9</accession>
<dbReference type="GeneID" id="69588501"/>
<proteinExistence type="predicted"/>
<organism evidence="1 2">
    <name type="scientific">Bacteroides faecis</name>
    <dbReference type="NCBI Taxonomy" id="674529"/>
    <lineage>
        <taxon>Bacteria</taxon>
        <taxon>Pseudomonadati</taxon>
        <taxon>Bacteroidota</taxon>
        <taxon>Bacteroidia</taxon>
        <taxon>Bacteroidales</taxon>
        <taxon>Bacteroidaceae</taxon>
        <taxon>Bacteroides</taxon>
    </lineage>
</organism>
<evidence type="ECO:0000313" key="1">
    <source>
        <dbReference type="EMBL" id="CUO86693.1"/>
    </source>
</evidence>
<evidence type="ECO:0000313" key="2">
    <source>
        <dbReference type="Proteomes" id="UP000095606"/>
    </source>
</evidence>
<dbReference type="EMBL" id="CZAE01000004">
    <property type="protein sequence ID" value="CUO86693.1"/>
    <property type="molecule type" value="Genomic_DNA"/>
</dbReference>
<protein>
    <submittedName>
        <fullName evidence="1">Uncharacterized protein</fullName>
    </submittedName>
</protein>
<name>A0A174IHK9_9BACE</name>
<sequence>MKRIYSKDIKAMKLTEDEMCWAKDVFDDINKNGVDNSLRYYLRTDHYDIKDKTSMLKKALKYLAKKYLKEIEAYDQCSFWEMSCYVADILCVSPCELQRWYRGMKYEDKSIYIAETFGLDTFGIYENR</sequence>
<dbReference type="Proteomes" id="UP000095606">
    <property type="component" value="Unassembled WGS sequence"/>
</dbReference>
<reference evidence="1 2" key="1">
    <citation type="submission" date="2015-09" db="EMBL/GenBank/DDBJ databases">
        <authorList>
            <consortium name="Pathogen Informatics"/>
        </authorList>
    </citation>
    <scope>NUCLEOTIDE SEQUENCE [LARGE SCALE GENOMIC DNA]</scope>
    <source>
        <strain evidence="1 2">2789STDY5834846</strain>
    </source>
</reference>
<dbReference type="AlphaFoldDB" id="A0A174IHK9"/>
<gene>
    <name evidence="1" type="ORF">ERS852461_01328</name>
</gene>